<dbReference type="GO" id="GO:0016874">
    <property type="term" value="F:ligase activity"/>
    <property type="evidence" value="ECO:0007669"/>
    <property type="project" value="UniProtKB-KW"/>
</dbReference>
<evidence type="ECO:0000313" key="3">
    <source>
        <dbReference type="Proteomes" id="UP000237271"/>
    </source>
</evidence>
<proteinExistence type="predicted"/>
<keyword evidence="3" id="KW-1185">Reference proteome</keyword>
<organism evidence="2 3">
    <name type="scientific">Phytophthora palmivora</name>
    <dbReference type="NCBI Taxonomy" id="4796"/>
    <lineage>
        <taxon>Eukaryota</taxon>
        <taxon>Sar</taxon>
        <taxon>Stramenopiles</taxon>
        <taxon>Oomycota</taxon>
        <taxon>Peronosporomycetes</taxon>
        <taxon>Peronosporales</taxon>
        <taxon>Peronosporaceae</taxon>
        <taxon>Phytophthora</taxon>
    </lineage>
</organism>
<evidence type="ECO:0000313" key="2">
    <source>
        <dbReference type="EMBL" id="POM74845.1"/>
    </source>
</evidence>
<comment type="caution">
    <text evidence="2">The sequence shown here is derived from an EMBL/GenBank/DDBJ whole genome shotgun (WGS) entry which is preliminary data.</text>
</comment>
<sequence>MGAGSSSLPMSDIDFDSYTGKRYTVEVANTRDASHGPAYEVPDKEPLND</sequence>
<protein>
    <submittedName>
        <fullName evidence="2">Long-chain-fatty-acid-CoA ligase</fullName>
    </submittedName>
</protein>
<reference evidence="2 3" key="1">
    <citation type="journal article" date="2017" name="Genome Biol. Evol.">
        <title>Phytophthora megakarya and P. palmivora, closely related causal agents of cacao black pod rot, underwent increases in genome sizes and gene numbers by different mechanisms.</title>
        <authorList>
            <person name="Ali S.S."/>
            <person name="Shao J."/>
            <person name="Lary D.J."/>
            <person name="Kronmiller B."/>
            <person name="Shen D."/>
            <person name="Strem M.D."/>
            <person name="Amoako-Attah I."/>
            <person name="Akrofi A.Y."/>
            <person name="Begoude B.A."/>
            <person name="Ten Hoopen G.M."/>
            <person name="Coulibaly K."/>
            <person name="Kebe B.I."/>
            <person name="Melnick R.L."/>
            <person name="Guiltinan M.J."/>
            <person name="Tyler B.M."/>
            <person name="Meinhardt L.W."/>
            <person name="Bailey B.A."/>
        </authorList>
    </citation>
    <scope>NUCLEOTIDE SEQUENCE [LARGE SCALE GENOMIC DNA]</scope>
    <source>
        <strain evidence="3">sbr112.9</strain>
    </source>
</reference>
<dbReference type="EMBL" id="NCKW01004350">
    <property type="protein sequence ID" value="POM74845.1"/>
    <property type="molecule type" value="Genomic_DNA"/>
</dbReference>
<feature type="non-terminal residue" evidence="2">
    <location>
        <position position="49"/>
    </location>
</feature>
<dbReference type="Proteomes" id="UP000237271">
    <property type="component" value="Unassembled WGS sequence"/>
</dbReference>
<evidence type="ECO:0000256" key="1">
    <source>
        <dbReference type="SAM" id="MobiDB-lite"/>
    </source>
</evidence>
<dbReference type="AlphaFoldDB" id="A0A2P4YAK4"/>
<accession>A0A2P4YAK4</accession>
<dbReference type="OrthoDB" id="1700726at2759"/>
<feature type="region of interest" description="Disordered" evidence="1">
    <location>
        <begin position="28"/>
        <end position="49"/>
    </location>
</feature>
<keyword evidence="2" id="KW-0436">Ligase</keyword>
<gene>
    <name evidence="2" type="ORF">PHPALM_8132</name>
</gene>
<name>A0A2P4YAK4_9STRA</name>